<proteinExistence type="inferred from homology"/>
<reference evidence="8" key="1">
    <citation type="journal article" date="2011" name="Appl. Environ. Microbiol.">
        <title>Two Large, Related, Cryptic Plasmids from Geographically Distinct Isolates of Sulfobacillus thermotolerans.</title>
        <authorList>
            <person name="Deane S.M."/>
            <person name="Rawlings D.E."/>
        </authorList>
    </citation>
    <scope>NUCLEOTIDE SEQUENCE</scope>
    <source>
        <strain evidence="8">Y0017</strain>
        <plasmid evidence="8">pY0017</plasmid>
    </source>
</reference>
<keyword evidence="8" id="KW-0614">Plasmid</keyword>
<keyword evidence="4 7" id="KW-0812">Transmembrane</keyword>
<comment type="subcellular location">
    <subcellularLocation>
        <location evidence="1">Cell membrane</location>
        <topology evidence="1">Multi-pass membrane protein</topology>
    </subcellularLocation>
</comment>
<dbReference type="EMBL" id="JN119830">
    <property type="protein sequence ID" value="AEP14352.1"/>
    <property type="molecule type" value="Genomic_DNA"/>
</dbReference>
<name>G5CJ75_9FIRM</name>
<dbReference type="Gene3D" id="3.40.50.300">
    <property type="entry name" value="P-loop containing nucleotide triphosphate hydrolases"/>
    <property type="match status" value="1"/>
</dbReference>
<geneLocation type="plasmid" evidence="8">
    <name>pY0017</name>
</geneLocation>
<evidence type="ECO:0000313" key="8">
    <source>
        <dbReference type="EMBL" id="AEP14352.1"/>
    </source>
</evidence>
<accession>G5CJ75</accession>
<dbReference type="AlphaFoldDB" id="G5CJ75"/>
<dbReference type="InterPro" id="IPR027417">
    <property type="entry name" value="P-loop_NTPase"/>
</dbReference>
<dbReference type="SUPFAM" id="SSF52540">
    <property type="entry name" value="P-loop containing nucleoside triphosphate hydrolases"/>
    <property type="match status" value="1"/>
</dbReference>
<evidence type="ECO:0000256" key="3">
    <source>
        <dbReference type="ARBA" id="ARBA00022475"/>
    </source>
</evidence>
<sequence length="743" mass="81899">MATWLAPADPQRRARLLTAGLFGFIPVWLLAMELADPIVHVLEPLYRYAQFHKPAATALTTQPPWLHEAPVLWHQWVARQGYLPWNGWPAVLGHGYVLLGTLVLGFAFGGFVAHQAGKFRHSDWGGPAAAGRGQHGTAHWRSSADLARGYTAWTVPTAPRPLKSRGVPMPATRAQRMLSAGHGESPVAAAIARQYHAERIREQHATTRSLNAADARPTGLLVGASRMTKPTGGWLLTRDEHALILGSTRSGKTRRLIIPSIFIIGQAAQESLVMTDPKGELYEHTADWLRDQGYRVVRLDLIEPRPGRSQRFNPVQAVSEALAQRDWAKAAALAREIGHLITFGSGALTNTDPLWINGQISLTAALVLAVADRAPQDQRHLGSVYGLLLSAGGVSDAGGEPGEELDRLFHSFPMGHPARMAYGTVELAQSKTRASILTTTAAGLQIFGDPELVWLTGEADHDLGDIGAGDQPTAVFLVIPHDEKSKYMIASLYIAQLFRALTQTARVHHGRLPRRVNFLLDEFGNMPAFPDFDQFVTVSAGMGIRLVIALQNLEQLKKHYRDTERTIRGNLGTWCFLRTSDLQTAEELCKIMGQYTTQTESAQMPKVGWTTVTTNVGHTSQGQALTGRDLIKPDEIMRWPENQVLTWQAGFPPARLPLPDLSQWALFAPVAERHPFVPPGHLLWTMPAVWYGPSDTDEDAPQDQEVYAATYTPRSDDLMAQLFGDQPERCDWTDTPPRAPRET</sequence>
<dbReference type="InterPro" id="IPR003688">
    <property type="entry name" value="TraG/VirD4"/>
</dbReference>
<dbReference type="GO" id="GO:0005886">
    <property type="term" value="C:plasma membrane"/>
    <property type="evidence" value="ECO:0007669"/>
    <property type="project" value="UniProtKB-SubCell"/>
</dbReference>
<dbReference type="PANTHER" id="PTHR37937:SF1">
    <property type="entry name" value="CONJUGATIVE TRANSFER: DNA TRANSPORT"/>
    <property type="match status" value="1"/>
</dbReference>
<dbReference type="Pfam" id="PF02534">
    <property type="entry name" value="T4SS-DNA_transf"/>
    <property type="match status" value="1"/>
</dbReference>
<feature type="transmembrane region" description="Helical" evidence="7">
    <location>
        <begin position="91"/>
        <end position="113"/>
    </location>
</feature>
<dbReference type="InterPro" id="IPR051539">
    <property type="entry name" value="T4SS-coupling_protein"/>
</dbReference>
<evidence type="ECO:0000256" key="1">
    <source>
        <dbReference type="ARBA" id="ARBA00004651"/>
    </source>
</evidence>
<evidence type="ECO:0000256" key="6">
    <source>
        <dbReference type="ARBA" id="ARBA00023136"/>
    </source>
</evidence>
<organism evidence="8">
    <name type="scientific">Sulfobacillus thermotolerans</name>
    <dbReference type="NCBI Taxonomy" id="338644"/>
    <lineage>
        <taxon>Bacteria</taxon>
        <taxon>Bacillati</taxon>
        <taxon>Bacillota</taxon>
        <taxon>Clostridia</taxon>
        <taxon>Eubacteriales</taxon>
        <taxon>Clostridiales Family XVII. Incertae Sedis</taxon>
        <taxon>Sulfobacillus</taxon>
    </lineage>
</organism>
<evidence type="ECO:0000256" key="7">
    <source>
        <dbReference type="SAM" id="Phobius"/>
    </source>
</evidence>
<keyword evidence="3" id="KW-1003">Cell membrane</keyword>
<dbReference type="CDD" id="cd01127">
    <property type="entry name" value="TrwB_TraG_TraD_VirD4"/>
    <property type="match status" value="1"/>
</dbReference>
<gene>
    <name evidence="8" type="primary">orfY37</name>
</gene>
<evidence type="ECO:0000256" key="2">
    <source>
        <dbReference type="ARBA" id="ARBA00008806"/>
    </source>
</evidence>
<keyword evidence="6 7" id="KW-0472">Membrane</keyword>
<dbReference type="PANTHER" id="PTHR37937">
    <property type="entry name" value="CONJUGATIVE TRANSFER: DNA TRANSPORT"/>
    <property type="match status" value="1"/>
</dbReference>
<comment type="similarity">
    <text evidence="2">Belongs to the VirD4/TraG family.</text>
</comment>
<evidence type="ECO:0000256" key="4">
    <source>
        <dbReference type="ARBA" id="ARBA00022692"/>
    </source>
</evidence>
<protein>
    <submittedName>
        <fullName evidence="8">TraG-family protein</fullName>
    </submittedName>
</protein>
<keyword evidence="5 7" id="KW-1133">Transmembrane helix</keyword>
<dbReference type="NCBIfam" id="NF045973">
    <property type="entry name" value="conju_CD1115"/>
    <property type="match status" value="1"/>
</dbReference>
<evidence type="ECO:0000256" key="5">
    <source>
        <dbReference type="ARBA" id="ARBA00022989"/>
    </source>
</evidence>